<accession>A0ABZ2VL39</accession>
<name>A0ABZ2VL39_9BACI</name>
<dbReference type="Proteomes" id="UP001485505">
    <property type="component" value="Chromosome"/>
</dbReference>
<reference evidence="2 3" key="1">
    <citation type="submission" date="2024-04" db="EMBL/GenBank/DDBJ databases">
        <title>Complete genome sequence of Bacillus mobilis strains derived from soil.</title>
        <authorList>
            <person name="Jung H."/>
            <person name="Choi S."/>
            <person name="Kim Y."/>
            <person name="Han J.A."/>
            <person name="Kim E.Y."/>
            <person name="Lee H.-S."/>
        </authorList>
    </citation>
    <scope>NUCLEOTIDE SEQUENCE [LARGE SCALE GENOMIC DNA]</scope>
    <source>
        <strain evidence="2 3">IMGN7</strain>
    </source>
</reference>
<keyword evidence="1" id="KW-0472">Membrane</keyword>
<feature type="transmembrane region" description="Helical" evidence="1">
    <location>
        <begin position="117"/>
        <end position="142"/>
    </location>
</feature>
<keyword evidence="1" id="KW-1133">Transmembrane helix</keyword>
<dbReference type="EMBL" id="CP151108">
    <property type="protein sequence ID" value="WZF29904.1"/>
    <property type="molecule type" value="Genomic_DNA"/>
</dbReference>
<evidence type="ECO:0000313" key="2">
    <source>
        <dbReference type="EMBL" id="WZF29904.1"/>
    </source>
</evidence>
<dbReference type="InterPro" id="IPR025699">
    <property type="entry name" value="ABC2_memb-like"/>
</dbReference>
<feature type="transmembrane region" description="Helical" evidence="1">
    <location>
        <begin position="85"/>
        <end position="105"/>
    </location>
</feature>
<gene>
    <name evidence="2" type="ORF">AABL52_21790</name>
</gene>
<evidence type="ECO:0000256" key="1">
    <source>
        <dbReference type="SAM" id="Phobius"/>
    </source>
</evidence>
<feature type="transmembrane region" description="Helical" evidence="1">
    <location>
        <begin position="187"/>
        <end position="206"/>
    </location>
</feature>
<feature type="transmembrane region" description="Helical" evidence="1">
    <location>
        <begin position="12"/>
        <end position="32"/>
    </location>
</feature>
<feature type="transmembrane region" description="Helical" evidence="1">
    <location>
        <begin position="149"/>
        <end position="167"/>
    </location>
</feature>
<evidence type="ECO:0000313" key="3">
    <source>
        <dbReference type="Proteomes" id="UP001485505"/>
    </source>
</evidence>
<dbReference type="Pfam" id="PF13346">
    <property type="entry name" value="ABC2_membrane_5"/>
    <property type="match status" value="1"/>
</dbReference>
<protein>
    <submittedName>
        <fullName evidence="2">ABC-2 transporter permease</fullName>
    </submittedName>
</protein>
<keyword evidence="1" id="KW-0812">Transmembrane</keyword>
<sequence>MKGLILNNFYSVRESIALSLLLAIVSNVILVLSGNATALKMAFYLPMALITVSAFEVLKQDNLSGWDKFEFILPVERKEIIRSKYITFLLLLIISILVTAGVFMLNSLFVKISGELILISVLRGMGLVLCLASTIYSLTYIYGGDKSELIRIISIIFAFAMFGLVSLMQKMMMGEVEGFDKIFSVNFLLVSCFIFIISYFISISAYKRKEL</sequence>
<proteinExistence type="predicted"/>
<organism evidence="2 3">
    <name type="scientific">Bacillus paramobilis</name>
    <dbReference type="NCBI Taxonomy" id="2817477"/>
    <lineage>
        <taxon>Bacteria</taxon>
        <taxon>Bacillati</taxon>
        <taxon>Bacillota</taxon>
        <taxon>Bacilli</taxon>
        <taxon>Bacillales</taxon>
        <taxon>Bacillaceae</taxon>
        <taxon>Bacillus</taxon>
        <taxon>Bacillus cereus group</taxon>
    </lineage>
</organism>
<keyword evidence="3" id="KW-1185">Reference proteome</keyword>
<dbReference type="RefSeq" id="WP_341518395.1">
    <property type="nucleotide sequence ID" value="NZ_CP151108.1"/>
</dbReference>